<dbReference type="RefSeq" id="WP_108233212.1">
    <property type="nucleotide sequence ID" value="NZ_QASO01000034.1"/>
</dbReference>
<dbReference type="Proteomes" id="UP000244052">
    <property type="component" value="Unassembled WGS sequence"/>
</dbReference>
<organism evidence="2 3">
    <name type="scientific">Ectopseudomonas oleovorans</name>
    <name type="common">Pseudomonas oleovorans</name>
    <dbReference type="NCBI Taxonomy" id="301"/>
    <lineage>
        <taxon>Bacteria</taxon>
        <taxon>Pseudomonadati</taxon>
        <taxon>Pseudomonadota</taxon>
        <taxon>Gammaproteobacteria</taxon>
        <taxon>Pseudomonadales</taxon>
        <taxon>Pseudomonadaceae</taxon>
        <taxon>Ectopseudomonas</taxon>
    </lineage>
</organism>
<comment type="caution">
    <text evidence="2">The sequence shown here is derived from an EMBL/GenBank/DDBJ whole genome shotgun (WGS) entry which is preliminary data.</text>
</comment>
<keyword evidence="3" id="KW-1185">Reference proteome</keyword>
<dbReference type="EMBL" id="QASO01000034">
    <property type="protein sequence ID" value="PTU79954.1"/>
    <property type="molecule type" value="Genomic_DNA"/>
</dbReference>
<evidence type="ECO:0000313" key="3">
    <source>
        <dbReference type="Proteomes" id="UP000244052"/>
    </source>
</evidence>
<reference evidence="2 3" key="1">
    <citation type="submission" date="2018-04" db="EMBL/GenBank/DDBJ databases">
        <title>Pseudomonas sp. nov., isolated from mangrove soil.</title>
        <authorList>
            <person name="Chen C."/>
        </authorList>
    </citation>
    <scope>NUCLEOTIDE SEQUENCE [LARGE SCALE GENOMIC DNA]</scope>
    <source>
        <strain evidence="2 3">JCM 14246</strain>
    </source>
</reference>
<proteinExistence type="predicted"/>
<evidence type="ECO:0000259" key="1">
    <source>
        <dbReference type="Pfam" id="PF14355"/>
    </source>
</evidence>
<accession>A0A2T5PQE1</accession>
<gene>
    <name evidence="2" type="ORF">DBO86_05985</name>
</gene>
<name>A0A2T5PQE1_ECTOL</name>
<dbReference type="AlphaFoldDB" id="A0A2T5PQE1"/>
<evidence type="ECO:0000313" key="2">
    <source>
        <dbReference type="EMBL" id="PTU79954.1"/>
    </source>
</evidence>
<sequence>MAMDVLLHEVLRKIHSGVKSFEPDSSSSDDIKKFQSLAKTIVHAHSLGYIEQMISRKEHHSGNGYYAVILVRGGLTYKGEQLLQQFSGQPTPLDESLADLFERVPSHSIREKWDKALHRRITDPSGAITAARALLESTLKWIIEQRGGKPTDSNKALFSKAIDALGLEVKGKPIEKTIEGLSSIIWGIGDMRNKHGDAHGAASDAIPPTKYEAGLCVNLAGAVALYLLEEFEAGA</sequence>
<feature type="domain" description="Abortive infection protein-like C-terminal" evidence="1">
    <location>
        <begin position="156"/>
        <end position="229"/>
    </location>
</feature>
<dbReference type="InterPro" id="IPR026001">
    <property type="entry name" value="Abi-like_C"/>
</dbReference>
<protein>
    <recommendedName>
        <fullName evidence="1">Abortive infection protein-like C-terminal domain-containing protein</fullName>
    </recommendedName>
</protein>
<dbReference type="Pfam" id="PF14355">
    <property type="entry name" value="Abi_C"/>
    <property type="match status" value="1"/>
</dbReference>